<gene>
    <name evidence="1" type="ORF">GM51_16405</name>
</gene>
<comment type="caution">
    <text evidence="1">The sequence shown here is derived from an EMBL/GenBank/DDBJ whole genome shotgun (WGS) entry which is preliminary data.</text>
</comment>
<sequence length="34" mass="4005">MRRIIFIQFDHLNRNFGALKDADPAQDLILFVES</sequence>
<reference evidence="1" key="1">
    <citation type="submission" date="2014-06" db="EMBL/GenBank/DDBJ databases">
        <title>Key roles for freshwater Actinobacteria revealed by deep metagenomic sequencing.</title>
        <authorList>
            <person name="Ghai R."/>
            <person name="Mizuno C.M."/>
            <person name="Picazo A."/>
            <person name="Camacho A."/>
            <person name="Rodriguez-Valera F."/>
        </authorList>
    </citation>
    <scope>NUCLEOTIDE SEQUENCE</scope>
</reference>
<organism evidence="1">
    <name type="scientific">freshwater metagenome</name>
    <dbReference type="NCBI Taxonomy" id="449393"/>
    <lineage>
        <taxon>unclassified sequences</taxon>
        <taxon>metagenomes</taxon>
        <taxon>ecological metagenomes</taxon>
    </lineage>
</organism>
<accession>A0A094S9Y2</accession>
<name>A0A094S9Y2_9ZZZZ</name>
<protein>
    <submittedName>
        <fullName evidence="1">Uncharacterized protein</fullName>
    </submittedName>
</protein>
<dbReference type="Gene3D" id="3.40.50.620">
    <property type="entry name" value="HUPs"/>
    <property type="match status" value="1"/>
</dbReference>
<evidence type="ECO:0000313" key="1">
    <source>
        <dbReference type="EMBL" id="KGA14813.1"/>
    </source>
</evidence>
<proteinExistence type="predicted"/>
<dbReference type="AlphaFoldDB" id="A0A094S9Y2"/>
<feature type="non-terminal residue" evidence="1">
    <location>
        <position position="34"/>
    </location>
</feature>
<dbReference type="InterPro" id="IPR014729">
    <property type="entry name" value="Rossmann-like_a/b/a_fold"/>
</dbReference>
<dbReference type="EMBL" id="JNSL01000135">
    <property type="protein sequence ID" value="KGA14813.1"/>
    <property type="molecule type" value="Genomic_DNA"/>
</dbReference>